<name>A0A921MRI5_9BACT</name>
<organism evidence="3 4">
    <name type="scientific">Barnesiella viscericola</name>
    <dbReference type="NCBI Taxonomy" id="397865"/>
    <lineage>
        <taxon>Bacteria</taxon>
        <taxon>Pseudomonadati</taxon>
        <taxon>Bacteroidota</taxon>
        <taxon>Bacteroidia</taxon>
        <taxon>Bacteroidales</taxon>
        <taxon>Barnesiellaceae</taxon>
        <taxon>Barnesiella</taxon>
    </lineage>
</organism>
<dbReference type="SUPFAM" id="SSF53335">
    <property type="entry name" value="S-adenosyl-L-methionine-dependent methyltransferases"/>
    <property type="match status" value="1"/>
</dbReference>
<dbReference type="CDD" id="cd02440">
    <property type="entry name" value="AdoMet_MTases"/>
    <property type="match status" value="1"/>
</dbReference>
<evidence type="ECO:0000259" key="2">
    <source>
        <dbReference type="Pfam" id="PF22013"/>
    </source>
</evidence>
<keyword evidence="3" id="KW-0808">Transferase</keyword>
<proteinExistence type="predicted"/>
<keyword evidence="3" id="KW-0489">Methyltransferase</keyword>
<dbReference type="InterPro" id="IPR029063">
    <property type="entry name" value="SAM-dependent_MTases_sf"/>
</dbReference>
<dbReference type="Gene3D" id="3.40.50.150">
    <property type="entry name" value="Vaccinia Virus protein VP39"/>
    <property type="match status" value="1"/>
</dbReference>
<feature type="domain" description="THUMP-like" evidence="1">
    <location>
        <begin position="325"/>
        <end position="396"/>
    </location>
</feature>
<dbReference type="GO" id="GO:0008168">
    <property type="term" value="F:methyltransferase activity"/>
    <property type="evidence" value="ECO:0007669"/>
    <property type="project" value="UniProtKB-KW"/>
</dbReference>
<evidence type="ECO:0000313" key="3">
    <source>
        <dbReference type="EMBL" id="HJG89005.1"/>
    </source>
</evidence>
<dbReference type="Gene3D" id="1.10.10.1110">
    <property type="entry name" value="Methyltransferase PG1098, N-terminal domain"/>
    <property type="match status" value="1"/>
</dbReference>
<dbReference type="EMBL" id="DYUD01000018">
    <property type="protein sequence ID" value="HJG89005.1"/>
    <property type="molecule type" value="Genomic_DNA"/>
</dbReference>
<reference evidence="3" key="1">
    <citation type="journal article" date="2021" name="PeerJ">
        <title>Extensive microbial diversity within the chicken gut microbiome revealed by metagenomics and culture.</title>
        <authorList>
            <person name="Gilroy R."/>
            <person name="Ravi A."/>
            <person name="Getino M."/>
            <person name="Pursley I."/>
            <person name="Horton D.L."/>
            <person name="Alikhan N.F."/>
            <person name="Baker D."/>
            <person name="Gharbi K."/>
            <person name="Hall N."/>
            <person name="Watson M."/>
            <person name="Adriaenssens E.M."/>
            <person name="Foster-Nyarko E."/>
            <person name="Jarju S."/>
            <person name="Secka A."/>
            <person name="Antonio M."/>
            <person name="Oren A."/>
            <person name="Chaudhuri R.R."/>
            <person name="La Ragione R."/>
            <person name="Hildebrand F."/>
            <person name="Pallen M.J."/>
        </authorList>
    </citation>
    <scope>NUCLEOTIDE SEQUENCE</scope>
    <source>
        <strain evidence="3">CHK121-7720</strain>
    </source>
</reference>
<reference evidence="3" key="2">
    <citation type="submission" date="2021-09" db="EMBL/GenBank/DDBJ databases">
        <authorList>
            <person name="Gilroy R."/>
        </authorList>
    </citation>
    <scope>NUCLEOTIDE SEQUENCE</scope>
    <source>
        <strain evidence="3">CHK121-7720</strain>
    </source>
</reference>
<dbReference type="PANTHER" id="PTHR14741">
    <property type="entry name" value="S-ADENOSYLMETHIONINE-DEPENDENT METHYLTRANSFERASE RELATED"/>
    <property type="match status" value="1"/>
</dbReference>
<sequence length="400" mass="45295">MKYTKSIRDFLVEYADADTNRLRLMNIQAEFDVAWAILQIEARKKIQRKLPTWASNMDLVFPSVLSTEQCSSEQTAQYKQRLISPGNLADLTGGLGIDTYYFSQKASQVVYVERMAEYCQAARSNFKNLGADNITVVEDDCIHFVQNNTHRFDTIYIDPARRGSGNKRIFALAECEPNVVELLPTLLQQARRIVIKVSPMADISAILALLPEITEVHVVSVRNECKEVLLFIDSTLLPTDNNPMIYCVNIEATDDTSVFSFRMSEEKQLPHSAPCEKISRYLYEPNSSILKAGAYKVVAMKYGVDKLQINSHLYTSDVYIPDFPGRKFEVIETVDFNAKTIKAIGKQYPCLNLSTRNFPMSAVELQKRLKCKDGGDFYLFATTLAGDRKILIITKKTTIV</sequence>
<dbReference type="Pfam" id="PF22013">
    <property type="entry name" value="PG_1098_Fer"/>
    <property type="match status" value="1"/>
</dbReference>
<dbReference type="InterPro" id="IPR054168">
    <property type="entry name" value="PG_1098_Fer"/>
</dbReference>
<gene>
    <name evidence="3" type="ORF">K8U91_05980</name>
</gene>
<dbReference type="Pfam" id="PF18096">
    <property type="entry name" value="Thump_like"/>
    <property type="match status" value="1"/>
</dbReference>
<evidence type="ECO:0000313" key="4">
    <source>
        <dbReference type="Proteomes" id="UP000757103"/>
    </source>
</evidence>
<feature type="domain" description="PG-1098 ferredoxin-like" evidence="2">
    <location>
        <begin position="281"/>
        <end position="324"/>
    </location>
</feature>
<protein>
    <submittedName>
        <fullName evidence="3">Class I SAM-dependent methyltransferase</fullName>
    </submittedName>
</protein>
<dbReference type="Proteomes" id="UP000757103">
    <property type="component" value="Unassembled WGS sequence"/>
</dbReference>
<dbReference type="RefSeq" id="WP_273306048.1">
    <property type="nucleotide sequence ID" value="NZ_DYUD01000018.1"/>
</dbReference>
<comment type="caution">
    <text evidence="3">The sequence shown here is derived from an EMBL/GenBank/DDBJ whole genome shotgun (WGS) entry which is preliminary data.</text>
</comment>
<evidence type="ECO:0000259" key="1">
    <source>
        <dbReference type="Pfam" id="PF18096"/>
    </source>
</evidence>
<dbReference type="InterPro" id="IPR041497">
    <property type="entry name" value="Thump-like"/>
</dbReference>
<dbReference type="AlphaFoldDB" id="A0A921MRI5"/>
<dbReference type="GO" id="GO:0032259">
    <property type="term" value="P:methylation"/>
    <property type="evidence" value="ECO:0007669"/>
    <property type="project" value="UniProtKB-KW"/>
</dbReference>
<accession>A0A921MRI5</accession>
<dbReference type="PANTHER" id="PTHR14741:SF32">
    <property type="entry name" value="TRIMETHYLGUANOSINE SYNTHASE"/>
    <property type="match status" value="1"/>
</dbReference>